<dbReference type="EMBL" id="CALSDN010000001">
    <property type="protein sequence ID" value="CAH6718758.1"/>
    <property type="molecule type" value="Genomic_DNA"/>
</dbReference>
<evidence type="ECO:0000313" key="1">
    <source>
        <dbReference type="EMBL" id="CAH6718758.1"/>
    </source>
</evidence>
<dbReference type="Proteomes" id="UP001152531">
    <property type="component" value="Unassembled WGS sequence"/>
</dbReference>
<sequence>MLKSFVIGSGLISLALAANNSTLTTATPDVKSACSFDDFTATASADVASIAACPTAVGEIIIEGDSFGSIELNGLEQLYGSLEVNNATKAVTFNAATLQLVSGELAFSGNTVLQTLNLAQLTTVGSLSLKALPALENAGLTSGITSADAIVVSDTGLSTLEGINVVKLKTLDINNNGNIELIDSGLQQVTDSLSISYNSDQVDVKLDQLTSVKDMVLQSIGSISLANLTSTNGSLSFSSSSIEKIEISSLKSIGNSLTINKNSDLTEIEFSKLTSIGGALQISDNDDLSSFSGFPELKTVGGSVNINGSFDNGTFESLDRVSGGFNLRSSGDLSCEEFNELNSDGDIKGDKYYCSGADKETSSSSAKSRSSEETSSSSDDSESDESSSSSKSSDSGASKSVGGILGFILGAAALGVSLY</sequence>
<gene>
    <name evidence="1" type="ORF">CLIB1444_01S13872</name>
</gene>
<accession>A0ACA9Y1D5</accession>
<protein>
    <submittedName>
        <fullName evidence="1">Cell surface GPI-anchored protein ECM33</fullName>
    </submittedName>
</protein>
<evidence type="ECO:0000313" key="2">
    <source>
        <dbReference type="Proteomes" id="UP001152531"/>
    </source>
</evidence>
<reference evidence="1" key="1">
    <citation type="submission" date="2022-06" db="EMBL/GenBank/DDBJ databases">
        <authorList>
            <person name="Legras J.-L."/>
            <person name="Devillers H."/>
            <person name="Grondin C."/>
        </authorList>
    </citation>
    <scope>NUCLEOTIDE SEQUENCE</scope>
    <source>
        <strain evidence="1">CLIB 1444</strain>
    </source>
</reference>
<organism evidence="1 2">
    <name type="scientific">[Candida] jaroonii</name>
    <dbReference type="NCBI Taxonomy" id="467808"/>
    <lineage>
        <taxon>Eukaryota</taxon>
        <taxon>Fungi</taxon>
        <taxon>Dikarya</taxon>
        <taxon>Ascomycota</taxon>
        <taxon>Saccharomycotina</taxon>
        <taxon>Pichiomycetes</taxon>
        <taxon>Debaryomycetaceae</taxon>
        <taxon>Yamadazyma</taxon>
    </lineage>
</organism>
<proteinExistence type="predicted"/>
<comment type="caution">
    <text evidence="1">The sequence shown here is derived from an EMBL/GenBank/DDBJ whole genome shotgun (WGS) entry which is preliminary data.</text>
</comment>
<name>A0ACA9Y1D5_9ASCO</name>
<keyword evidence="2" id="KW-1185">Reference proteome</keyword>